<dbReference type="AlphaFoldDB" id="A0A1S3IYM4"/>
<proteinExistence type="predicted"/>
<dbReference type="OrthoDB" id="6288006at2759"/>
<dbReference type="Proteomes" id="UP000085678">
    <property type="component" value="Unplaced"/>
</dbReference>
<dbReference type="GeneID" id="106168553"/>
<dbReference type="InParanoid" id="A0A1S3IYM4"/>
<dbReference type="Pfam" id="PF06413">
    <property type="entry name" value="Neugrin"/>
    <property type="match status" value="1"/>
</dbReference>
<keyword evidence="1" id="KW-1185">Reference proteome</keyword>
<dbReference type="GO" id="GO:0005634">
    <property type="term" value="C:nucleus"/>
    <property type="evidence" value="ECO:0007669"/>
    <property type="project" value="TreeGrafter"/>
</dbReference>
<dbReference type="RefSeq" id="XP_013403113.1">
    <property type="nucleotide sequence ID" value="XM_013547659.1"/>
</dbReference>
<dbReference type="PANTHER" id="PTHR13475">
    <property type="entry name" value="NEUGRIN"/>
    <property type="match status" value="1"/>
</dbReference>
<accession>A0A1S3IYM4</accession>
<dbReference type="KEGG" id="lak:106168553"/>
<evidence type="ECO:0000313" key="2">
    <source>
        <dbReference type="RefSeq" id="XP_013403113.1"/>
    </source>
</evidence>
<evidence type="ECO:0000313" key="1">
    <source>
        <dbReference type="Proteomes" id="UP000085678"/>
    </source>
</evidence>
<name>A0A1S3IYM4_LINAN</name>
<organism evidence="1 2">
    <name type="scientific">Lingula anatina</name>
    <name type="common">Brachiopod</name>
    <name type="synonym">Lingula unguis</name>
    <dbReference type="NCBI Taxonomy" id="7574"/>
    <lineage>
        <taxon>Eukaryota</taxon>
        <taxon>Metazoa</taxon>
        <taxon>Spiralia</taxon>
        <taxon>Lophotrochozoa</taxon>
        <taxon>Brachiopoda</taxon>
        <taxon>Linguliformea</taxon>
        <taxon>Lingulata</taxon>
        <taxon>Lingulida</taxon>
        <taxon>Linguloidea</taxon>
        <taxon>Lingulidae</taxon>
        <taxon>Lingula</taxon>
    </lineage>
</organism>
<dbReference type="PANTHER" id="PTHR13475:SF3">
    <property type="entry name" value="NEUGRIN"/>
    <property type="match status" value="1"/>
</dbReference>
<sequence length="510" mass="58696">MLSAAVVFSCHQGRLALRIPSFIAQHELHLSARAAMSWKSNGDLYEKFVELDKNNHDDFQADTYNRHYNKLVTKSDEEKVRKILKWKILKRKYFSPPPETNLLTWDAKEQIRYLHREFPQEWTVDRLSESFPVSRHGIIQILKSSYVPRDLQEITKHDNRVNKNWQLLTEGGGKEGGPVALLYEELVKSGNIKKMKTASGIPGLPVPERKMLVSGLKEYDTSRTIGPFEALVQKEDSQMKMEAPKKLESGSGTSVYVIDDQVKDLLNKVAFPEGQTTDGSNMEKELYKPAQVKDDYLAYRSRGHFSQFDENDTDSIHHQDIYNEVQNEENATSPSYQPLERKFKRGRGRLRNSIDYDNKIGQFTSVKDENELGVLLKEYQYKGTRKLSESKDSDGAPVPTASVSANRIKSMEQENLKATDKLHSNNAETAMNPYEKPVEKARKEILDKIKYDKDPYVYDYETGYQKPFGTKVTPRDSYMKIKVSGSKARFYQKDNVIYDENGEFLIKIPT</sequence>
<dbReference type="InterPro" id="IPR010487">
    <property type="entry name" value="NGRN/Rrg9"/>
</dbReference>
<protein>
    <submittedName>
        <fullName evidence="2">Uncharacterized protein LOC106168553</fullName>
    </submittedName>
</protein>
<reference evidence="2" key="1">
    <citation type="submission" date="2025-08" db="UniProtKB">
        <authorList>
            <consortium name="RefSeq"/>
        </authorList>
    </citation>
    <scope>IDENTIFICATION</scope>
    <source>
        <tissue evidence="2">Gonads</tissue>
    </source>
</reference>
<dbReference type="STRING" id="7574.A0A1S3IYM4"/>
<gene>
    <name evidence="2" type="primary">LOC106168553</name>
</gene>